<dbReference type="AlphaFoldDB" id="A0A1I5N3H3"/>
<dbReference type="SUPFAM" id="SSF54534">
    <property type="entry name" value="FKBP-like"/>
    <property type="match status" value="1"/>
</dbReference>
<evidence type="ECO:0000256" key="9">
    <source>
        <dbReference type="SAM" id="SignalP"/>
    </source>
</evidence>
<evidence type="ECO:0000256" key="5">
    <source>
        <dbReference type="ARBA" id="ARBA00023110"/>
    </source>
</evidence>
<dbReference type="STRING" id="655353.SAMN04488056_1259"/>
<dbReference type="Proteomes" id="UP000199236">
    <property type="component" value="Unassembled WGS sequence"/>
</dbReference>
<dbReference type="PANTHER" id="PTHR47245">
    <property type="entry name" value="PEPTIDYLPROLYL ISOMERASE"/>
    <property type="match status" value="1"/>
</dbReference>
<feature type="signal peptide" evidence="9">
    <location>
        <begin position="1"/>
        <end position="28"/>
    </location>
</feature>
<feature type="domain" description="PpiC" evidence="10">
    <location>
        <begin position="142"/>
        <end position="232"/>
    </location>
</feature>
<keyword evidence="5 8" id="KW-0697">Rotamase</keyword>
<evidence type="ECO:0000256" key="8">
    <source>
        <dbReference type="PROSITE-ProRule" id="PRU00278"/>
    </source>
</evidence>
<dbReference type="PROSITE" id="PS01096">
    <property type="entry name" value="PPIC_PPIASE_1"/>
    <property type="match status" value="1"/>
</dbReference>
<dbReference type="InterPro" id="IPR046357">
    <property type="entry name" value="PPIase_dom_sf"/>
</dbReference>
<dbReference type="GO" id="GO:0003755">
    <property type="term" value="F:peptidyl-prolyl cis-trans isomerase activity"/>
    <property type="evidence" value="ECO:0007669"/>
    <property type="project" value="UniProtKB-KW"/>
</dbReference>
<evidence type="ECO:0000256" key="6">
    <source>
        <dbReference type="ARBA" id="ARBA00030642"/>
    </source>
</evidence>
<dbReference type="RefSeq" id="WP_090075661.1">
    <property type="nucleotide sequence ID" value="NZ_FOVR01000025.1"/>
</dbReference>
<evidence type="ECO:0000259" key="10">
    <source>
        <dbReference type="PROSITE" id="PS50198"/>
    </source>
</evidence>
<feature type="chain" id="PRO_5011768172" description="Parvulin-like PPIase" evidence="9">
    <location>
        <begin position="29"/>
        <end position="274"/>
    </location>
</feature>
<evidence type="ECO:0000256" key="2">
    <source>
        <dbReference type="ARBA" id="ARBA00007656"/>
    </source>
</evidence>
<dbReference type="Pfam" id="PF13616">
    <property type="entry name" value="Rotamase_3"/>
    <property type="match status" value="1"/>
</dbReference>
<proteinExistence type="inferred from homology"/>
<gene>
    <name evidence="11" type="ORF">SAMN04488056_1259</name>
</gene>
<dbReference type="InterPro" id="IPR027304">
    <property type="entry name" value="Trigger_fact/SurA_dom_sf"/>
</dbReference>
<dbReference type="InterPro" id="IPR050245">
    <property type="entry name" value="PrsA_foldase"/>
</dbReference>
<dbReference type="PROSITE" id="PS50198">
    <property type="entry name" value="PPIC_PPIASE_2"/>
    <property type="match status" value="1"/>
</dbReference>
<sequence length="274" mass="30149">MVRAYFQRSAMAVAASLFLIGSVPGVLAQDAGDDSVVATVNGKEITAGEFDFIADQLGQQTQQMTPEQRKETLTTMLVNMELVSQAATKQGLDQSESFKKQVEFLKKRALQTEFFRKNVDEAITDADLQAVYDEQIGALPVRQQVKARHILVKTEDEAKDIIKELDGGADFAELAKEKSTGPSGAQGGDLGYFGQGQMVPAFEAAAFALEKGKYSEEPVKSDFGWHVILVEDKRDAPKPTLESVKDNLRAFVAQQKFQTLLDDLRKEADVKIPE</sequence>
<dbReference type="PANTHER" id="PTHR47245:SF2">
    <property type="entry name" value="PEPTIDYL-PROLYL CIS-TRANS ISOMERASE HP_0175-RELATED"/>
    <property type="match status" value="1"/>
</dbReference>
<comment type="similarity">
    <text evidence="2">Belongs to the PpiC/parvulin rotamase family.</text>
</comment>
<dbReference type="Gene3D" id="1.10.8.1040">
    <property type="match status" value="1"/>
</dbReference>
<dbReference type="InterPro" id="IPR023058">
    <property type="entry name" value="PPIase_PpiC_CS"/>
</dbReference>
<keyword evidence="9" id="KW-0732">Signal</keyword>
<evidence type="ECO:0000313" key="12">
    <source>
        <dbReference type="Proteomes" id="UP000199236"/>
    </source>
</evidence>
<keyword evidence="8 11" id="KW-0413">Isomerase</keyword>
<dbReference type="SUPFAM" id="SSF109998">
    <property type="entry name" value="Triger factor/SurA peptide-binding domain-like"/>
    <property type="match status" value="1"/>
</dbReference>
<name>A0A1I5N3H3_9HYPH</name>
<reference evidence="11 12" key="1">
    <citation type="submission" date="2016-10" db="EMBL/GenBank/DDBJ databases">
        <authorList>
            <person name="de Groot N.N."/>
        </authorList>
    </citation>
    <scope>NUCLEOTIDE SEQUENCE [LARGE SCALE GENOMIC DNA]</scope>
    <source>
        <strain evidence="11 12">CGMCC 1.9157</strain>
    </source>
</reference>
<dbReference type="InterPro" id="IPR000297">
    <property type="entry name" value="PPIase_PpiC"/>
</dbReference>
<comment type="catalytic activity">
    <reaction evidence="1">
        <text>[protein]-peptidylproline (omega=180) = [protein]-peptidylproline (omega=0)</text>
        <dbReference type="Rhea" id="RHEA:16237"/>
        <dbReference type="Rhea" id="RHEA-COMP:10747"/>
        <dbReference type="Rhea" id="RHEA-COMP:10748"/>
        <dbReference type="ChEBI" id="CHEBI:83833"/>
        <dbReference type="ChEBI" id="CHEBI:83834"/>
        <dbReference type="EC" id="5.2.1.8"/>
    </reaction>
</comment>
<evidence type="ECO:0000256" key="7">
    <source>
        <dbReference type="ARBA" id="ARBA00031484"/>
    </source>
</evidence>
<dbReference type="Gene3D" id="3.10.50.40">
    <property type="match status" value="1"/>
</dbReference>
<organism evidence="11 12">
    <name type="scientific">Cohaesibacter marisflavi</name>
    <dbReference type="NCBI Taxonomy" id="655353"/>
    <lineage>
        <taxon>Bacteria</taxon>
        <taxon>Pseudomonadati</taxon>
        <taxon>Pseudomonadota</taxon>
        <taxon>Alphaproteobacteria</taxon>
        <taxon>Hyphomicrobiales</taxon>
        <taxon>Cohaesibacteraceae</taxon>
    </lineage>
</organism>
<keyword evidence="12" id="KW-1185">Reference proteome</keyword>
<evidence type="ECO:0000313" key="11">
    <source>
        <dbReference type="EMBL" id="SFP15831.1"/>
    </source>
</evidence>
<dbReference type="EC" id="5.2.1.8" evidence="3"/>
<dbReference type="EMBL" id="FOVR01000025">
    <property type="protein sequence ID" value="SFP15831.1"/>
    <property type="molecule type" value="Genomic_DNA"/>
</dbReference>
<evidence type="ECO:0000256" key="3">
    <source>
        <dbReference type="ARBA" id="ARBA00013194"/>
    </source>
</evidence>
<protein>
    <recommendedName>
        <fullName evidence="4">Parvulin-like PPIase</fullName>
        <ecNumber evidence="3">5.2.1.8</ecNumber>
    </recommendedName>
    <alternativeName>
        <fullName evidence="6">Peptidyl-prolyl cis-trans isomerase plp</fullName>
    </alternativeName>
    <alternativeName>
        <fullName evidence="7">Rotamase plp</fullName>
    </alternativeName>
</protein>
<evidence type="ECO:0000256" key="4">
    <source>
        <dbReference type="ARBA" id="ARBA00018370"/>
    </source>
</evidence>
<accession>A0A1I5N3H3</accession>
<dbReference type="OrthoDB" id="14196at2"/>
<evidence type="ECO:0000256" key="1">
    <source>
        <dbReference type="ARBA" id="ARBA00000971"/>
    </source>
</evidence>
<dbReference type="Pfam" id="PF13623">
    <property type="entry name" value="SurA_N_2"/>
    <property type="match status" value="1"/>
</dbReference>